<reference evidence="14" key="1">
    <citation type="submission" date="2017-01" db="EMBL/GenBank/DDBJ databases">
        <title>A deep insight into the sialotranscriptome of adult male and female Cluex tarsalis mosquitoes.</title>
        <authorList>
            <person name="Ribeiro J.M."/>
            <person name="Moreira F."/>
            <person name="Bernard K.A."/>
            <person name="Calvo E."/>
        </authorList>
    </citation>
    <scope>NUCLEOTIDE SEQUENCE</scope>
    <source>
        <strain evidence="14">Kern County</strain>
        <tissue evidence="14">Salivary glands</tissue>
    </source>
</reference>
<evidence type="ECO:0000256" key="2">
    <source>
        <dbReference type="ARBA" id="ARBA00022448"/>
    </source>
</evidence>
<accession>A0A1Q3FI71</accession>
<evidence type="ECO:0000256" key="11">
    <source>
        <dbReference type="ARBA" id="ARBA00079049"/>
    </source>
</evidence>
<keyword evidence="2" id="KW-0813">Transport</keyword>
<dbReference type="PROSITE" id="PS50848">
    <property type="entry name" value="START"/>
    <property type="match status" value="1"/>
</dbReference>
<evidence type="ECO:0000256" key="3">
    <source>
        <dbReference type="ARBA" id="ARBA00022490"/>
    </source>
</evidence>
<keyword evidence="6" id="KW-0445">Lipid transport</keyword>
<protein>
    <recommendedName>
        <fullName evidence="9">Phosphatidylcholine transfer protein</fullName>
    </recommendedName>
    <alternativeName>
        <fullName evidence="11">START domain-containing protein 2</fullName>
    </alternativeName>
    <alternativeName>
        <fullName evidence="10">StAR-related lipid transfer protein 2</fullName>
    </alternativeName>
</protein>
<evidence type="ECO:0000256" key="9">
    <source>
        <dbReference type="ARBA" id="ARBA00069061"/>
    </source>
</evidence>
<dbReference type="Gene3D" id="3.30.530.20">
    <property type="match status" value="1"/>
</dbReference>
<dbReference type="SUPFAM" id="SSF55961">
    <property type="entry name" value="Bet v1-like"/>
    <property type="match status" value="1"/>
</dbReference>
<organism evidence="14">
    <name type="scientific">Culex tarsalis</name>
    <name type="common">Encephalitis mosquito</name>
    <dbReference type="NCBI Taxonomy" id="7177"/>
    <lineage>
        <taxon>Eukaryota</taxon>
        <taxon>Metazoa</taxon>
        <taxon>Ecdysozoa</taxon>
        <taxon>Arthropoda</taxon>
        <taxon>Hexapoda</taxon>
        <taxon>Insecta</taxon>
        <taxon>Pterygota</taxon>
        <taxon>Neoptera</taxon>
        <taxon>Endopterygota</taxon>
        <taxon>Diptera</taxon>
        <taxon>Nematocera</taxon>
        <taxon>Culicoidea</taxon>
        <taxon>Culicidae</taxon>
        <taxon>Culicinae</taxon>
        <taxon>Culicini</taxon>
        <taxon>Culex</taxon>
        <taxon>Culex</taxon>
    </lineage>
</organism>
<comment type="subunit">
    <text evidence="8">Interacts with ACOT13/THEM2.</text>
</comment>
<dbReference type="CDD" id="cd08911">
    <property type="entry name" value="START_STARD7-like"/>
    <property type="match status" value="1"/>
</dbReference>
<proteinExistence type="predicted"/>
<evidence type="ECO:0000256" key="7">
    <source>
        <dbReference type="ARBA" id="ARBA00023121"/>
    </source>
</evidence>
<feature type="compositionally biased region" description="Polar residues" evidence="12">
    <location>
        <begin position="426"/>
        <end position="437"/>
    </location>
</feature>
<feature type="compositionally biased region" description="Low complexity" evidence="12">
    <location>
        <begin position="438"/>
        <end position="457"/>
    </location>
</feature>
<feature type="region of interest" description="Disordered" evidence="12">
    <location>
        <begin position="419"/>
        <end position="457"/>
    </location>
</feature>
<sequence length="494" mass="57601">MKLFSNSLVLRKINRYLRKNVRDQSPSILRLWATQCEFVFAQQLRRSQQIITLYAKIWEERALRELLRRFRGQVQRQAKGFLLSSATLLAFDWDRERIEYDDVKEYFDDFNFLERLQRETIYCGQCRKRREIDCRIDGICYCRCPRNVTAVLTREQNDFTAWEPYIEQRDMITWRKEVKPGLYAYKVYVEYSDITAEDFLHVQTDVEYRKKWDNTAVSLEVIDEDTSKGSNSHIIYWEMLWPKLFANRDYVYNRRYFVDRSKKVIVIVNKSVQHPKAPARPGNHRVNEFWSFMVIKPTTSAFNKPGVSFILTYFDNPGLSIPKYITNWVAKKQMPDFLGQLHQATLNYASMKKQNETRIVAFWDKHRDPGFEYPPDTLPGFNSEDFLQAQSENEGASSLQEVNPKSLSVAPAAAASEITSSHHHLQNTNANVVNGTDSSSTSNQESPSQTSMTTVTATTQDAVPECNSNNSSTPAAAPQKSSWWSYLYSYLYFI</sequence>
<evidence type="ECO:0000256" key="12">
    <source>
        <dbReference type="SAM" id="MobiDB-lite"/>
    </source>
</evidence>
<comment type="subcellular location">
    <subcellularLocation>
        <location evidence="1">Cytoplasm</location>
    </subcellularLocation>
</comment>
<evidence type="ECO:0000256" key="1">
    <source>
        <dbReference type="ARBA" id="ARBA00004496"/>
    </source>
</evidence>
<evidence type="ECO:0000256" key="6">
    <source>
        <dbReference type="ARBA" id="ARBA00023055"/>
    </source>
</evidence>
<dbReference type="FunFam" id="3.30.530.20:FF:000017">
    <property type="entry name" value="Phosphatidylcholine transfer protein, putative"/>
    <property type="match status" value="1"/>
</dbReference>
<dbReference type="SMART" id="SM00234">
    <property type="entry name" value="START"/>
    <property type="match status" value="1"/>
</dbReference>
<dbReference type="GO" id="GO:0006869">
    <property type="term" value="P:lipid transport"/>
    <property type="evidence" value="ECO:0007669"/>
    <property type="project" value="UniProtKB-KW"/>
</dbReference>
<keyword evidence="4" id="KW-0597">Phosphoprotein</keyword>
<evidence type="ECO:0000256" key="10">
    <source>
        <dbReference type="ARBA" id="ARBA00077188"/>
    </source>
</evidence>
<evidence type="ECO:0000256" key="8">
    <source>
        <dbReference type="ARBA" id="ARBA00063535"/>
    </source>
</evidence>
<dbReference type="GO" id="GO:0008289">
    <property type="term" value="F:lipid binding"/>
    <property type="evidence" value="ECO:0007669"/>
    <property type="project" value="UniProtKB-KW"/>
</dbReference>
<feature type="domain" description="START" evidence="13">
    <location>
        <begin position="162"/>
        <end position="350"/>
    </location>
</feature>
<dbReference type="InterPro" id="IPR051213">
    <property type="entry name" value="START_lipid_transfer"/>
</dbReference>
<keyword evidence="5" id="KW-0007">Acetylation</keyword>
<evidence type="ECO:0000259" key="13">
    <source>
        <dbReference type="PROSITE" id="PS50848"/>
    </source>
</evidence>
<keyword evidence="7" id="KW-0446">Lipid-binding</keyword>
<dbReference type="EMBL" id="GFDL01007795">
    <property type="protein sequence ID" value="JAV27250.1"/>
    <property type="molecule type" value="Transcribed_RNA"/>
</dbReference>
<dbReference type="AlphaFoldDB" id="A0A1Q3FI71"/>
<name>A0A1Q3FI71_CULTA</name>
<dbReference type="GO" id="GO:0005829">
    <property type="term" value="C:cytosol"/>
    <property type="evidence" value="ECO:0007669"/>
    <property type="project" value="UniProtKB-ARBA"/>
</dbReference>
<evidence type="ECO:0000256" key="5">
    <source>
        <dbReference type="ARBA" id="ARBA00022990"/>
    </source>
</evidence>
<dbReference type="InterPro" id="IPR023393">
    <property type="entry name" value="START-like_dom_sf"/>
</dbReference>
<dbReference type="InterPro" id="IPR041949">
    <property type="entry name" value="START_STARD7"/>
</dbReference>
<evidence type="ECO:0000256" key="4">
    <source>
        <dbReference type="ARBA" id="ARBA00022553"/>
    </source>
</evidence>
<keyword evidence="3" id="KW-0963">Cytoplasm</keyword>
<dbReference type="PANTHER" id="PTHR19308">
    <property type="entry name" value="PHOSPHATIDYLCHOLINE TRANSFER PROTEIN"/>
    <property type="match status" value="1"/>
</dbReference>
<dbReference type="InterPro" id="IPR002913">
    <property type="entry name" value="START_lipid-bd_dom"/>
</dbReference>
<dbReference type="Pfam" id="PF01852">
    <property type="entry name" value="START"/>
    <property type="match status" value="1"/>
</dbReference>
<evidence type="ECO:0000313" key="14">
    <source>
        <dbReference type="EMBL" id="JAV27250.1"/>
    </source>
</evidence>
<dbReference type="PANTHER" id="PTHR19308:SF8">
    <property type="entry name" value="STAR-RELATED LIPID TRANSFER PROTEIN 7, MITOCHONDRIAL"/>
    <property type="match status" value="1"/>
</dbReference>